<dbReference type="SUPFAM" id="SSF48264">
    <property type="entry name" value="Cytochrome P450"/>
    <property type="match status" value="1"/>
</dbReference>
<dbReference type="Proteomes" id="UP000215914">
    <property type="component" value="Chromosome 3"/>
</dbReference>
<reference evidence="4" key="2">
    <citation type="submission" date="2017-02" db="EMBL/GenBank/DDBJ databases">
        <title>Sunflower complete genome.</title>
        <authorList>
            <person name="Langlade N."/>
            <person name="Munos S."/>
        </authorList>
    </citation>
    <scope>NUCLEOTIDE SEQUENCE [LARGE SCALE GENOMIC DNA]</scope>
    <source>
        <tissue evidence="4">Leaves</tissue>
    </source>
</reference>
<dbReference type="InterPro" id="IPR002401">
    <property type="entry name" value="Cyt_P450_E_grp-I"/>
</dbReference>
<accession>A0A251V5P1</accession>
<dbReference type="AlphaFoldDB" id="A0A251V5P1"/>
<name>A0A251V5P1_HELAN</name>
<dbReference type="InterPro" id="IPR036396">
    <property type="entry name" value="Cyt_P450_sf"/>
</dbReference>
<dbReference type="GO" id="GO:0102811">
    <property type="term" value="F:geraniol 10-hydroxylase activity"/>
    <property type="evidence" value="ECO:0007669"/>
    <property type="project" value="UniProtKB-EC"/>
</dbReference>
<evidence type="ECO:0000313" key="4">
    <source>
        <dbReference type="EMBL" id="OTG30744.1"/>
    </source>
</evidence>
<keyword evidence="2" id="KW-1133">Transmembrane helix</keyword>
<dbReference type="Pfam" id="PF00067">
    <property type="entry name" value="p450"/>
    <property type="match status" value="1"/>
</dbReference>
<dbReference type="EMBL" id="MNCJ02000318">
    <property type="protein sequence ID" value="KAF5813889.1"/>
    <property type="molecule type" value="Genomic_DNA"/>
</dbReference>
<dbReference type="PRINTS" id="PR00463">
    <property type="entry name" value="EP450I"/>
</dbReference>
<reference evidence="3 5" key="1">
    <citation type="journal article" date="2017" name="Nature">
        <title>The sunflower genome provides insights into oil metabolism, flowering and Asterid evolution.</title>
        <authorList>
            <person name="Badouin H."/>
            <person name="Gouzy J."/>
            <person name="Grassa C.J."/>
            <person name="Murat F."/>
            <person name="Staton S.E."/>
            <person name="Cottret L."/>
            <person name="Lelandais-Briere C."/>
            <person name="Owens G.L."/>
            <person name="Carrere S."/>
            <person name="Mayjonade B."/>
            <person name="Legrand L."/>
            <person name="Gill N."/>
            <person name="Kane N.C."/>
            <person name="Bowers J.E."/>
            <person name="Hubner S."/>
            <person name="Bellec A."/>
            <person name="Berard A."/>
            <person name="Berges H."/>
            <person name="Blanchet N."/>
            <person name="Boniface M.C."/>
            <person name="Brunel D."/>
            <person name="Catrice O."/>
            <person name="Chaidir N."/>
            <person name="Claudel C."/>
            <person name="Donnadieu C."/>
            <person name="Faraut T."/>
            <person name="Fievet G."/>
            <person name="Helmstetter N."/>
            <person name="King M."/>
            <person name="Knapp S.J."/>
            <person name="Lai Z."/>
            <person name="Le Paslier M.C."/>
            <person name="Lippi Y."/>
            <person name="Lorenzon L."/>
            <person name="Mandel J.R."/>
            <person name="Marage G."/>
            <person name="Marchand G."/>
            <person name="Marquand E."/>
            <person name="Bret-Mestries E."/>
            <person name="Morien E."/>
            <person name="Nambeesan S."/>
            <person name="Nguyen T."/>
            <person name="Pegot-Espagnet P."/>
            <person name="Pouilly N."/>
            <person name="Raftis F."/>
            <person name="Sallet E."/>
            <person name="Schiex T."/>
            <person name="Thomas J."/>
            <person name="Vandecasteele C."/>
            <person name="Vares D."/>
            <person name="Vear F."/>
            <person name="Vautrin S."/>
            <person name="Crespi M."/>
            <person name="Mangin B."/>
            <person name="Burke J.M."/>
            <person name="Salse J."/>
            <person name="Munos S."/>
            <person name="Vincourt P."/>
            <person name="Rieseberg L.H."/>
            <person name="Langlade N.B."/>
        </authorList>
    </citation>
    <scope>NUCLEOTIDE SEQUENCE [LARGE SCALE GENOMIC DNA]</scope>
    <source>
        <strain evidence="5">cv. SF193</strain>
        <tissue evidence="3">Leaves</tissue>
    </source>
</reference>
<dbReference type="Gramene" id="mRNA:HanXRQr2_Chr03g0104071">
    <property type="protein sequence ID" value="CDS:HanXRQr2_Chr03g0104071.1"/>
    <property type="gene ID" value="HanXRQr2_Chr03g0104071"/>
</dbReference>
<dbReference type="InParanoid" id="A0A251V5P1"/>
<evidence type="ECO:0000256" key="1">
    <source>
        <dbReference type="ARBA" id="ARBA00023002"/>
    </source>
</evidence>
<dbReference type="EMBL" id="CM007892">
    <property type="protein sequence ID" value="OTG30744.1"/>
    <property type="molecule type" value="Genomic_DNA"/>
</dbReference>
<dbReference type="GO" id="GO:0005506">
    <property type="term" value="F:iron ion binding"/>
    <property type="evidence" value="ECO:0007669"/>
    <property type="project" value="InterPro"/>
</dbReference>
<dbReference type="GO" id="GO:0020037">
    <property type="term" value="F:heme binding"/>
    <property type="evidence" value="ECO:0007669"/>
    <property type="project" value="InterPro"/>
</dbReference>
<dbReference type="Gene3D" id="1.10.630.10">
    <property type="entry name" value="Cytochrome P450"/>
    <property type="match status" value="1"/>
</dbReference>
<organism evidence="4 5">
    <name type="scientific">Helianthus annuus</name>
    <name type="common">Common sunflower</name>
    <dbReference type="NCBI Taxonomy" id="4232"/>
    <lineage>
        <taxon>Eukaryota</taxon>
        <taxon>Viridiplantae</taxon>
        <taxon>Streptophyta</taxon>
        <taxon>Embryophyta</taxon>
        <taxon>Tracheophyta</taxon>
        <taxon>Spermatophyta</taxon>
        <taxon>Magnoliopsida</taxon>
        <taxon>eudicotyledons</taxon>
        <taxon>Gunneridae</taxon>
        <taxon>Pentapetalae</taxon>
        <taxon>asterids</taxon>
        <taxon>campanulids</taxon>
        <taxon>Asterales</taxon>
        <taxon>Asteraceae</taxon>
        <taxon>Asteroideae</taxon>
        <taxon>Heliantheae alliance</taxon>
        <taxon>Heliantheae</taxon>
        <taxon>Helianthus</taxon>
    </lineage>
</organism>
<dbReference type="PANTHER" id="PTHR24299:SF59">
    <property type="entry name" value="CYTOCHROME P450 SUPERFAMILY PROTEIN"/>
    <property type="match status" value="1"/>
</dbReference>
<dbReference type="PANTHER" id="PTHR24299">
    <property type="entry name" value="CYTOCHROME P450 FAMILY 1"/>
    <property type="match status" value="1"/>
</dbReference>
<evidence type="ECO:0000313" key="3">
    <source>
        <dbReference type="EMBL" id="KAF5813889.1"/>
    </source>
</evidence>
<dbReference type="GO" id="GO:0016712">
    <property type="term" value="F:oxidoreductase activity, acting on paired donors, with incorporation or reduction of molecular oxygen, reduced flavin or flavoprotein as one donor, and incorporation of one atom of oxygen"/>
    <property type="evidence" value="ECO:0000318"/>
    <property type="project" value="GO_Central"/>
</dbReference>
<evidence type="ECO:0000256" key="2">
    <source>
        <dbReference type="SAM" id="Phobius"/>
    </source>
</evidence>
<evidence type="ECO:0000313" key="5">
    <source>
        <dbReference type="Proteomes" id="UP000215914"/>
    </source>
</evidence>
<dbReference type="InterPro" id="IPR001128">
    <property type="entry name" value="Cyt_P450"/>
</dbReference>
<keyword evidence="5" id="KW-1185">Reference proteome</keyword>
<sequence length="303" mass="34562">MDILVWVIVVLFTYVLIRSTFSILGFSKPKNLPPGPTSLPIIGNLHLLGNQPHRSLAKLAQTHGPIMLLKLGQKTTLVITSTAAAKEVLQKQDLAFSNRHIPDALHAHNFSEYSLTVLPIGTQWRFLRRIVHTNIFSDKSLEAKQQIWDQKVKELIAFCQKACMSKDYVDIGGATFTTSMNLISNTLFSKDFINSYEEDSSKEFRDVVTNILVDVGKPNLVDFFPVLKKIDPQGIRRRMTRHFGKILAIFEELIEDRLAMRRSVDDDVLEVCLKISQDSPEELNRSQIKFLMLVSKLFPLYIY</sequence>
<protein>
    <submittedName>
        <fullName evidence="3">Geraniol 8-hydroxylase</fullName>
        <ecNumber evidence="3">1.14.14.83</ecNumber>
    </submittedName>
    <submittedName>
        <fullName evidence="4">Putative cytochrome P450</fullName>
    </submittedName>
</protein>
<dbReference type="STRING" id="4232.A0A251V5P1"/>
<keyword evidence="2" id="KW-0812">Transmembrane</keyword>
<reference evidence="3" key="3">
    <citation type="submission" date="2020-06" db="EMBL/GenBank/DDBJ databases">
        <title>Helianthus annuus Genome sequencing and assembly Release 2.</title>
        <authorList>
            <person name="Gouzy J."/>
            <person name="Langlade N."/>
            <person name="Munos S."/>
        </authorList>
    </citation>
    <scope>NUCLEOTIDE SEQUENCE</scope>
    <source>
        <tissue evidence="3">Leaves</tissue>
    </source>
</reference>
<proteinExistence type="predicted"/>
<feature type="transmembrane region" description="Helical" evidence="2">
    <location>
        <begin position="6"/>
        <end position="26"/>
    </location>
</feature>
<dbReference type="EC" id="1.14.14.83" evidence="3"/>
<keyword evidence="1 3" id="KW-0560">Oxidoreductase</keyword>
<keyword evidence="2" id="KW-0472">Membrane</keyword>
<dbReference type="OMA" id="VTELVIM"/>
<gene>
    <name evidence="4" type="ORF">HannXRQ_Chr03g0067861</name>
    <name evidence="3" type="ORF">HanXRQr2_Chr03g0104071</name>
</gene>